<dbReference type="Proteomes" id="UP000054988">
    <property type="component" value="Unassembled WGS sequence"/>
</dbReference>
<dbReference type="Gene3D" id="3.80.10.10">
    <property type="entry name" value="Ribonuclease Inhibitor"/>
    <property type="match status" value="1"/>
</dbReference>
<name>A0A0W0EV74_MONRR</name>
<organism evidence="1 2">
    <name type="scientific">Moniliophthora roreri</name>
    <name type="common">Frosty pod rot fungus</name>
    <name type="synonym">Monilia roreri</name>
    <dbReference type="NCBI Taxonomy" id="221103"/>
    <lineage>
        <taxon>Eukaryota</taxon>
        <taxon>Fungi</taxon>
        <taxon>Dikarya</taxon>
        <taxon>Basidiomycota</taxon>
        <taxon>Agaricomycotina</taxon>
        <taxon>Agaricomycetes</taxon>
        <taxon>Agaricomycetidae</taxon>
        <taxon>Agaricales</taxon>
        <taxon>Marasmiineae</taxon>
        <taxon>Marasmiaceae</taxon>
        <taxon>Moniliophthora</taxon>
    </lineage>
</organism>
<evidence type="ECO:0000313" key="1">
    <source>
        <dbReference type="EMBL" id="KTB27893.1"/>
    </source>
</evidence>
<evidence type="ECO:0000313" key="2">
    <source>
        <dbReference type="Proteomes" id="UP000054988"/>
    </source>
</evidence>
<dbReference type="AlphaFoldDB" id="A0A0W0EV74"/>
<dbReference type="SUPFAM" id="SSF52047">
    <property type="entry name" value="RNI-like"/>
    <property type="match status" value="1"/>
</dbReference>
<accession>A0A0W0EV74</accession>
<sequence length="544" mass="62421">MAGLLVNGDLEAARGSLSQPIDGLLNTNTAPSLDGQIDSMRRCLFNSKREALTIEAEIQRTKQYLEQLEVKRQGIHDYIVKQTTVLNPVRRIPSEVLSQIFREYNTAPTVWYGNQDFYDSLTTRSMQWVLSHVCLQWRTVAFSLSSLWSQIHVALPSGFDGGAMLLGVHLQRSRSDPLSVFIKGQFAPVKLYSGGWKQKLKRWHPIITTLLQHAYRWQKLQLCLRIDHIQEAFSYVRPLMPSLHSLIIRHTQGSQTSERAIADPSGSWALDVFRSARNLHFVKLEDIYLPHRVLLPWDSLVHLYIFVAGSSWKIVDLLNMLVSAARLQCLALRYHFIHEPDDTILPFITLPCLHTLIMCWFTQNTGDEDISRGGNQLLDHILVHRLRTFQHVRSVDLESICSMHERSGRCPIQCLSLTVSVVDDDFLRLLDQFRQTLTVLRLRMENRNINGTLITSLTYRMDSEAQSLPRLRELYLTGGMEFDAVSFVAMVESRMRPRVGGGGVSRFSRITLNCMDLEAPENLEAFDRFGEDECFKGMEWSFKL</sequence>
<reference evidence="1 2" key="1">
    <citation type="submission" date="2015-12" db="EMBL/GenBank/DDBJ databases">
        <title>Draft genome sequence of Moniliophthora roreri, the causal agent of frosty pod rot of cacao.</title>
        <authorList>
            <person name="Aime M.C."/>
            <person name="Diaz-Valderrama J.R."/>
            <person name="Kijpornyongpan T."/>
            <person name="Phillips-Mora W."/>
        </authorList>
    </citation>
    <scope>NUCLEOTIDE SEQUENCE [LARGE SCALE GENOMIC DNA]</scope>
    <source>
        <strain evidence="1 2">MCA 2952</strain>
    </source>
</reference>
<dbReference type="InterPro" id="IPR032675">
    <property type="entry name" value="LRR_dom_sf"/>
</dbReference>
<comment type="caution">
    <text evidence="1">The sequence shown here is derived from an EMBL/GenBank/DDBJ whole genome shotgun (WGS) entry which is preliminary data.</text>
</comment>
<protein>
    <submittedName>
        <fullName evidence="1">Uncharacterized protein</fullName>
    </submittedName>
</protein>
<proteinExistence type="predicted"/>
<dbReference type="EMBL" id="LATX01002515">
    <property type="protein sequence ID" value="KTB27893.1"/>
    <property type="molecule type" value="Genomic_DNA"/>
</dbReference>
<gene>
    <name evidence="1" type="ORF">WG66_19532</name>
</gene>